<comment type="caution">
    <text evidence="3">The sequence shown here is derived from an EMBL/GenBank/DDBJ whole genome shotgun (WGS) entry which is preliminary data.</text>
</comment>
<feature type="chain" id="PRO_5020410565" description="Lipoprotein" evidence="2">
    <location>
        <begin position="28"/>
        <end position="205"/>
    </location>
</feature>
<keyword evidence="4" id="KW-1185">Reference proteome</keyword>
<protein>
    <recommendedName>
        <fullName evidence="5">Lipoprotein</fullName>
    </recommendedName>
</protein>
<feature type="signal peptide" evidence="2">
    <location>
        <begin position="1"/>
        <end position="27"/>
    </location>
</feature>
<reference evidence="3 4" key="1">
    <citation type="submission" date="2019-04" db="EMBL/GenBank/DDBJ databases">
        <authorList>
            <person name="Li Y."/>
            <person name="Wang J."/>
        </authorList>
    </citation>
    <scope>NUCLEOTIDE SEQUENCE [LARGE SCALE GENOMIC DNA]</scope>
    <source>
        <strain evidence="3 4">DSM 14668</strain>
    </source>
</reference>
<evidence type="ECO:0008006" key="5">
    <source>
        <dbReference type="Google" id="ProtNLM"/>
    </source>
</evidence>
<sequence>MHSTTLRPFVLSRAALLLLLAAAGCQARETRDDASRGEGISHDASGDADKQDGGSDAGACDERANLEPGSDVDPNDPCGTLLGEGEPLARAAWVSAPDPNFQISQAVAVTWFAEYAARVPLDPRDGYVLELERCDTPAHRATTCTTSPLVLPADACGTGIVRFGVDPSQYQPGTNLYTFTVRLRRGCVVDSADTFSLTVEYDAGP</sequence>
<dbReference type="OrthoDB" id="5520281at2"/>
<evidence type="ECO:0000256" key="1">
    <source>
        <dbReference type="SAM" id="MobiDB-lite"/>
    </source>
</evidence>
<evidence type="ECO:0000256" key="2">
    <source>
        <dbReference type="SAM" id="SignalP"/>
    </source>
</evidence>
<accession>A0A4U1JI77</accession>
<name>A0A4U1JI77_9BACT</name>
<feature type="compositionally biased region" description="Basic and acidic residues" evidence="1">
    <location>
        <begin position="30"/>
        <end position="53"/>
    </location>
</feature>
<dbReference type="AlphaFoldDB" id="A0A4U1JI77"/>
<organism evidence="3 4">
    <name type="scientific">Polyangium fumosum</name>
    <dbReference type="NCBI Taxonomy" id="889272"/>
    <lineage>
        <taxon>Bacteria</taxon>
        <taxon>Pseudomonadati</taxon>
        <taxon>Myxococcota</taxon>
        <taxon>Polyangia</taxon>
        <taxon>Polyangiales</taxon>
        <taxon>Polyangiaceae</taxon>
        <taxon>Polyangium</taxon>
    </lineage>
</organism>
<evidence type="ECO:0000313" key="4">
    <source>
        <dbReference type="Proteomes" id="UP000309215"/>
    </source>
</evidence>
<feature type="region of interest" description="Disordered" evidence="1">
    <location>
        <begin position="30"/>
        <end position="81"/>
    </location>
</feature>
<dbReference type="PROSITE" id="PS51257">
    <property type="entry name" value="PROKAR_LIPOPROTEIN"/>
    <property type="match status" value="1"/>
</dbReference>
<dbReference type="Proteomes" id="UP000309215">
    <property type="component" value="Unassembled WGS sequence"/>
</dbReference>
<dbReference type="EMBL" id="SSMQ01000007">
    <property type="protein sequence ID" value="TKD10209.1"/>
    <property type="molecule type" value="Genomic_DNA"/>
</dbReference>
<keyword evidence="2" id="KW-0732">Signal</keyword>
<proteinExistence type="predicted"/>
<dbReference type="RefSeq" id="WP_136928609.1">
    <property type="nucleotide sequence ID" value="NZ_SSMQ01000007.1"/>
</dbReference>
<evidence type="ECO:0000313" key="3">
    <source>
        <dbReference type="EMBL" id="TKD10209.1"/>
    </source>
</evidence>
<gene>
    <name evidence="3" type="ORF">E8A74_09345</name>
</gene>